<dbReference type="Gene3D" id="3.90.1480.20">
    <property type="entry name" value="Glycosyl transferase family 29"/>
    <property type="match status" value="1"/>
</dbReference>
<dbReference type="AlphaFoldDB" id="A0A3B0WYH3"/>
<proteinExistence type="predicted"/>
<dbReference type="EMBL" id="UOFC01000281">
    <property type="protein sequence ID" value="VAW49396.1"/>
    <property type="molecule type" value="Genomic_DNA"/>
</dbReference>
<sequence>MNDLANIVSLIQGERVALVGNSRKVLGQQFDVDRYDVVIRMNDAWKLPEEMKQSVGTRLDLLCVSGKKTKIEKLAEKEFLVMWMSPKNRDMISKSTCDNIEFYPLDWWQELYEILDARPSTGCMAVDTVRRLIGDGTLTLYGFDFFQNDSWHKTYSFKEKVKRFLGMNIYVNPHDGEKEAQFIQKCLPTSQLTIVLP</sequence>
<evidence type="ECO:0000313" key="1">
    <source>
        <dbReference type="EMBL" id="VAW49396.1"/>
    </source>
</evidence>
<accession>A0A3B0WYH3</accession>
<reference evidence="1" key="1">
    <citation type="submission" date="2018-06" db="EMBL/GenBank/DDBJ databases">
        <authorList>
            <person name="Zhirakovskaya E."/>
        </authorList>
    </citation>
    <scope>NUCLEOTIDE SEQUENCE</scope>
</reference>
<gene>
    <name evidence="1" type="ORF">MNBD_GAMMA03-2132</name>
</gene>
<organism evidence="1">
    <name type="scientific">hydrothermal vent metagenome</name>
    <dbReference type="NCBI Taxonomy" id="652676"/>
    <lineage>
        <taxon>unclassified sequences</taxon>
        <taxon>metagenomes</taxon>
        <taxon>ecological metagenomes</taxon>
    </lineage>
</organism>
<dbReference type="InterPro" id="IPR038578">
    <property type="entry name" value="GT29-like_sf"/>
</dbReference>
<name>A0A3B0WYH3_9ZZZZ</name>
<protein>
    <submittedName>
        <fullName evidence="1">Uncharacterized protein</fullName>
    </submittedName>
</protein>